<accession>A0A7W9BS74</accession>
<feature type="binding site" evidence="6">
    <location>
        <position position="245"/>
    </location>
    <ligand>
        <name>a divalent metal cation</name>
        <dbReference type="ChEBI" id="CHEBI:60240"/>
        <label>2</label>
        <note>catalytic</note>
    </ligand>
</feature>
<reference evidence="9 10" key="1">
    <citation type="submission" date="2020-08" db="EMBL/GenBank/DDBJ databases">
        <title>Genomic Encyclopedia of Type Strains, Phase IV (KMG-IV): sequencing the most valuable type-strain genomes for metagenomic binning, comparative biology and taxonomic classification.</title>
        <authorList>
            <person name="Goeker M."/>
        </authorList>
    </citation>
    <scope>NUCLEOTIDE SEQUENCE [LARGE SCALE GENOMIC DNA]</scope>
    <source>
        <strain evidence="9 10">DSM 103336</strain>
    </source>
</reference>
<feature type="binding site" evidence="6">
    <location>
        <position position="181"/>
    </location>
    <ligand>
        <name>a divalent metal cation</name>
        <dbReference type="ChEBI" id="CHEBI:60240"/>
        <label>2</label>
        <note>catalytic</note>
    </ligand>
</feature>
<organism evidence="9 10">
    <name type="scientific">Sphingomonas prati</name>
    <dbReference type="NCBI Taxonomy" id="1843237"/>
    <lineage>
        <taxon>Bacteria</taxon>
        <taxon>Pseudomonadati</taxon>
        <taxon>Pseudomonadota</taxon>
        <taxon>Alphaproteobacteria</taxon>
        <taxon>Sphingomonadales</taxon>
        <taxon>Sphingomonadaceae</taxon>
        <taxon>Sphingomonas</taxon>
    </lineage>
</organism>
<dbReference type="Proteomes" id="UP000546701">
    <property type="component" value="Unassembled WGS sequence"/>
</dbReference>
<comment type="function">
    <text evidence="1 6">Removes the N-terminal methionine from nascent proteins. The N-terminal methionine is often cleaved when the second residue in the primary sequence is small and uncharged (Met-Ala-, Cys, Gly, Pro, Ser, Thr, or Val). Requires deformylation of the N(alpha)-formylated initiator methionine before it can be hydrolyzed.</text>
</comment>
<dbReference type="NCBIfam" id="TIGR00500">
    <property type="entry name" value="met_pdase_I"/>
    <property type="match status" value="1"/>
</dbReference>
<dbReference type="InterPro" id="IPR001714">
    <property type="entry name" value="Pept_M24_MAP"/>
</dbReference>
<evidence type="ECO:0000256" key="1">
    <source>
        <dbReference type="ARBA" id="ARBA00002521"/>
    </source>
</evidence>
<name>A0A7W9BS74_9SPHN</name>
<protein>
    <recommendedName>
        <fullName evidence="6 7">Methionine aminopeptidase</fullName>
        <shortName evidence="6">MAP</shortName>
        <shortName evidence="6">MetAP</shortName>
        <ecNumber evidence="6 7">3.4.11.18</ecNumber>
    </recommendedName>
    <alternativeName>
        <fullName evidence="6">Peptidase M</fullName>
    </alternativeName>
</protein>
<dbReference type="CDD" id="cd01086">
    <property type="entry name" value="MetAP1"/>
    <property type="match status" value="1"/>
</dbReference>
<dbReference type="InterPro" id="IPR036005">
    <property type="entry name" value="Creatinase/aminopeptidase-like"/>
</dbReference>
<evidence type="ECO:0000256" key="6">
    <source>
        <dbReference type="HAMAP-Rule" id="MF_01974"/>
    </source>
</evidence>
<gene>
    <name evidence="6" type="primary">map</name>
    <name evidence="9" type="ORF">FHS99_001610</name>
</gene>
<evidence type="ECO:0000256" key="7">
    <source>
        <dbReference type="RuleBase" id="RU003653"/>
    </source>
</evidence>
<dbReference type="GO" id="GO:0046872">
    <property type="term" value="F:metal ion binding"/>
    <property type="evidence" value="ECO:0007669"/>
    <property type="project" value="UniProtKB-UniRule"/>
</dbReference>
<evidence type="ECO:0000313" key="9">
    <source>
        <dbReference type="EMBL" id="MBB5729132.1"/>
    </source>
</evidence>
<comment type="similarity">
    <text evidence="6">Belongs to the peptidase M24A family. Methionine aminopeptidase type 1 subfamily.</text>
</comment>
<feature type="binding site" evidence="6">
    <location>
        <position position="90"/>
    </location>
    <ligand>
        <name>substrate</name>
    </ligand>
</feature>
<feature type="binding site" evidence="6">
    <location>
        <position position="214"/>
    </location>
    <ligand>
        <name>a divalent metal cation</name>
        <dbReference type="ChEBI" id="CHEBI:60240"/>
        <label>2</label>
        <note>catalytic</note>
    </ligand>
</feature>
<evidence type="ECO:0000259" key="8">
    <source>
        <dbReference type="Pfam" id="PF00557"/>
    </source>
</evidence>
<keyword evidence="4 6" id="KW-0479">Metal-binding</keyword>
<evidence type="ECO:0000256" key="3">
    <source>
        <dbReference type="ARBA" id="ARBA00022670"/>
    </source>
</evidence>
<dbReference type="EC" id="3.4.11.18" evidence="6 7"/>
<dbReference type="Pfam" id="PF00557">
    <property type="entry name" value="Peptidase_M24"/>
    <property type="match status" value="1"/>
</dbReference>
<comment type="cofactor">
    <cofactor evidence="6">
        <name>Co(2+)</name>
        <dbReference type="ChEBI" id="CHEBI:48828"/>
    </cofactor>
    <cofactor evidence="6">
        <name>Zn(2+)</name>
        <dbReference type="ChEBI" id="CHEBI:29105"/>
    </cofactor>
    <cofactor evidence="6">
        <name>Mn(2+)</name>
        <dbReference type="ChEBI" id="CHEBI:29035"/>
    </cofactor>
    <cofactor evidence="6">
        <name>Fe(2+)</name>
        <dbReference type="ChEBI" id="CHEBI:29033"/>
    </cofactor>
    <text evidence="6">Binds 2 divalent metal cations per subunit. Has a high-affinity and a low affinity metal-binding site. The true nature of the physiological cofactor is under debate. The enzyme is active with cobalt, zinc, manganese or divalent iron ions. Most likely, methionine aminopeptidases function as mononuclear Fe(2+)-metalloproteases under physiological conditions, and the catalytically relevant metal-binding site has been assigned to the histidine-containing high-affinity site.</text>
</comment>
<feature type="binding site" evidence="6">
    <location>
        <position position="107"/>
    </location>
    <ligand>
        <name>a divalent metal cation</name>
        <dbReference type="ChEBI" id="CHEBI:60240"/>
        <label>1</label>
    </ligand>
</feature>
<feature type="binding site" evidence="6">
    <location>
        <position position="245"/>
    </location>
    <ligand>
        <name>a divalent metal cation</name>
        <dbReference type="ChEBI" id="CHEBI:60240"/>
        <label>1</label>
    </ligand>
</feature>
<dbReference type="EMBL" id="JACIJR010000003">
    <property type="protein sequence ID" value="MBB5729132.1"/>
    <property type="molecule type" value="Genomic_DNA"/>
</dbReference>
<dbReference type="Gene3D" id="3.90.230.10">
    <property type="entry name" value="Creatinase/methionine aminopeptidase superfamily"/>
    <property type="match status" value="1"/>
</dbReference>
<dbReference type="GO" id="GO:0006508">
    <property type="term" value="P:proteolysis"/>
    <property type="evidence" value="ECO:0007669"/>
    <property type="project" value="UniProtKB-KW"/>
</dbReference>
<dbReference type="InterPro" id="IPR002467">
    <property type="entry name" value="Pept_M24A_MAP1"/>
</dbReference>
<keyword evidence="3 6" id="KW-0645">Protease</keyword>
<dbReference type="SUPFAM" id="SSF55920">
    <property type="entry name" value="Creatinase/aminopeptidase"/>
    <property type="match status" value="1"/>
</dbReference>
<evidence type="ECO:0000256" key="5">
    <source>
        <dbReference type="ARBA" id="ARBA00022801"/>
    </source>
</evidence>
<feature type="binding site" evidence="6">
    <location>
        <position position="118"/>
    </location>
    <ligand>
        <name>a divalent metal cation</name>
        <dbReference type="ChEBI" id="CHEBI:60240"/>
        <label>2</label>
        <note>catalytic</note>
    </ligand>
</feature>
<dbReference type="GO" id="GO:0004239">
    <property type="term" value="F:initiator methionyl aminopeptidase activity"/>
    <property type="evidence" value="ECO:0007669"/>
    <property type="project" value="UniProtKB-UniRule"/>
</dbReference>
<keyword evidence="10" id="KW-1185">Reference proteome</keyword>
<dbReference type="PANTHER" id="PTHR43330:SF27">
    <property type="entry name" value="METHIONINE AMINOPEPTIDASE"/>
    <property type="match status" value="1"/>
</dbReference>
<comment type="caution">
    <text evidence="9">The sequence shown here is derived from an EMBL/GenBank/DDBJ whole genome shotgun (WGS) entry which is preliminary data.</text>
</comment>
<dbReference type="InterPro" id="IPR000994">
    <property type="entry name" value="Pept_M24"/>
</dbReference>
<dbReference type="AlphaFoldDB" id="A0A7W9BS74"/>
<dbReference type="GO" id="GO:0070006">
    <property type="term" value="F:metalloaminopeptidase activity"/>
    <property type="evidence" value="ECO:0007669"/>
    <property type="project" value="UniProtKB-UniRule"/>
</dbReference>
<evidence type="ECO:0000313" key="10">
    <source>
        <dbReference type="Proteomes" id="UP000546701"/>
    </source>
</evidence>
<feature type="binding site" evidence="6">
    <location>
        <position position="188"/>
    </location>
    <ligand>
        <name>substrate</name>
    </ligand>
</feature>
<dbReference type="GO" id="GO:0005829">
    <property type="term" value="C:cytosol"/>
    <property type="evidence" value="ECO:0007669"/>
    <property type="project" value="TreeGrafter"/>
</dbReference>
<dbReference type="HAMAP" id="MF_01974">
    <property type="entry name" value="MetAP_1"/>
    <property type="match status" value="1"/>
</dbReference>
<comment type="subunit">
    <text evidence="6">Monomer.</text>
</comment>
<evidence type="ECO:0000256" key="2">
    <source>
        <dbReference type="ARBA" id="ARBA00022438"/>
    </source>
</evidence>
<sequence length="271" mass="28871">MTITATDPVTRDGAIKLYDADGFAGMRRAGRLAAEILDALVPHVVPGVTTAALDRIVADMCRAAGAVPATLGYRGYTHSSCISINHVVCHGIPGPKTLKDGDIINVDVTPLLDGWHGDSSRMYIAGDAAVKARRLVEVTYECLMAGVEAARPGNTMGDIGHAIQVHAEKHRYGIVRDFCGHGIGRVFHDAPEVVHLGRPGTGPELKPGMIFTIEPMINIGRGDVKVLDDGWTAVTRDRSLSAQFEHSIGITDDGCEIFTTSPAGFHAPPYI</sequence>
<feature type="domain" description="Peptidase M24" evidence="8">
    <location>
        <begin position="25"/>
        <end position="251"/>
    </location>
</feature>
<dbReference type="PANTHER" id="PTHR43330">
    <property type="entry name" value="METHIONINE AMINOPEPTIDASE"/>
    <property type="match status" value="1"/>
</dbReference>
<keyword evidence="2 6" id="KW-0031">Aminopeptidase</keyword>
<keyword evidence="5 6" id="KW-0378">Hydrolase</keyword>
<feature type="binding site" evidence="6">
    <location>
        <position position="118"/>
    </location>
    <ligand>
        <name>a divalent metal cation</name>
        <dbReference type="ChEBI" id="CHEBI:60240"/>
        <label>1</label>
    </ligand>
</feature>
<evidence type="ECO:0000256" key="4">
    <source>
        <dbReference type="ARBA" id="ARBA00022723"/>
    </source>
</evidence>
<proteinExistence type="inferred from homology"/>
<comment type="catalytic activity">
    <reaction evidence="6 7">
        <text>Release of N-terminal amino acids, preferentially methionine, from peptides and arylamides.</text>
        <dbReference type="EC" id="3.4.11.18"/>
    </reaction>
</comment>
<dbReference type="PRINTS" id="PR00599">
    <property type="entry name" value="MAPEPTIDASE"/>
</dbReference>